<feature type="transmembrane region" description="Helical" evidence="14">
    <location>
        <begin position="275"/>
        <end position="298"/>
    </location>
</feature>
<dbReference type="InterPro" id="IPR005821">
    <property type="entry name" value="Ion_trans_dom"/>
</dbReference>
<evidence type="ECO:0000256" key="14">
    <source>
        <dbReference type="SAM" id="Phobius"/>
    </source>
</evidence>
<evidence type="ECO:0000256" key="11">
    <source>
        <dbReference type="ARBA" id="ARBA00023303"/>
    </source>
</evidence>
<feature type="transmembrane region" description="Helical" evidence="14">
    <location>
        <begin position="173"/>
        <end position="192"/>
    </location>
</feature>
<dbReference type="EMBL" id="WTPW01002512">
    <property type="protein sequence ID" value="KAF0378833.1"/>
    <property type="molecule type" value="Genomic_DNA"/>
</dbReference>
<evidence type="ECO:0000256" key="12">
    <source>
        <dbReference type="SAM" id="Coils"/>
    </source>
</evidence>
<dbReference type="PRINTS" id="PR00169">
    <property type="entry name" value="KCHANNEL"/>
</dbReference>
<reference evidence="16 17" key="1">
    <citation type="journal article" date="2019" name="Environ. Microbiol.">
        <title>At the nexus of three kingdoms: the genome of the mycorrhizal fungus Gigaspora margarita provides insights into plant, endobacterial and fungal interactions.</title>
        <authorList>
            <person name="Venice F."/>
            <person name="Ghignone S."/>
            <person name="Salvioli di Fossalunga A."/>
            <person name="Amselem J."/>
            <person name="Novero M."/>
            <person name="Xianan X."/>
            <person name="Sedzielewska Toro K."/>
            <person name="Morin E."/>
            <person name="Lipzen A."/>
            <person name="Grigoriev I.V."/>
            <person name="Henrissat B."/>
            <person name="Martin F.M."/>
            <person name="Bonfante P."/>
        </authorList>
    </citation>
    <scope>NUCLEOTIDE SEQUENCE [LARGE SCALE GENOMIC DNA]</scope>
    <source>
        <strain evidence="16 17">BEG34</strain>
    </source>
</reference>
<keyword evidence="11 16" id="KW-0407">Ion channel</keyword>
<feature type="compositionally biased region" description="Low complexity" evidence="13">
    <location>
        <begin position="638"/>
        <end position="652"/>
    </location>
</feature>
<keyword evidence="17" id="KW-1185">Reference proteome</keyword>
<evidence type="ECO:0000256" key="6">
    <source>
        <dbReference type="ARBA" id="ARBA00022882"/>
    </source>
</evidence>
<keyword evidence="8 14" id="KW-1133">Transmembrane helix</keyword>
<feature type="region of interest" description="Disordered" evidence="13">
    <location>
        <begin position="483"/>
        <end position="503"/>
    </location>
</feature>
<feature type="compositionally biased region" description="Polar residues" evidence="13">
    <location>
        <begin position="607"/>
        <end position="618"/>
    </location>
</feature>
<feature type="compositionally biased region" description="Polar residues" evidence="13">
    <location>
        <begin position="20"/>
        <end position="33"/>
    </location>
</feature>
<keyword evidence="6" id="KW-0851">Voltage-gated channel</keyword>
<keyword evidence="4 14" id="KW-0812">Transmembrane</keyword>
<evidence type="ECO:0000256" key="3">
    <source>
        <dbReference type="ARBA" id="ARBA00022538"/>
    </source>
</evidence>
<feature type="compositionally biased region" description="Low complexity" evidence="13">
    <location>
        <begin position="488"/>
        <end position="501"/>
    </location>
</feature>
<evidence type="ECO:0000256" key="5">
    <source>
        <dbReference type="ARBA" id="ARBA00022826"/>
    </source>
</evidence>
<keyword evidence="10 14" id="KW-0472">Membrane</keyword>
<dbReference type="GO" id="GO:0001508">
    <property type="term" value="P:action potential"/>
    <property type="evidence" value="ECO:0007669"/>
    <property type="project" value="TreeGrafter"/>
</dbReference>
<name>A0A8H4A138_GIGMA</name>
<evidence type="ECO:0000256" key="1">
    <source>
        <dbReference type="ARBA" id="ARBA00004141"/>
    </source>
</evidence>
<comment type="caution">
    <text evidence="16">The sequence shown here is derived from an EMBL/GenBank/DDBJ whole genome shotgun (WGS) entry which is preliminary data.</text>
</comment>
<dbReference type="InterPro" id="IPR028325">
    <property type="entry name" value="VG_K_chnl"/>
</dbReference>
<feature type="compositionally biased region" description="Polar residues" evidence="13">
    <location>
        <begin position="56"/>
        <end position="78"/>
    </location>
</feature>
<evidence type="ECO:0000256" key="10">
    <source>
        <dbReference type="ARBA" id="ARBA00023136"/>
    </source>
</evidence>
<evidence type="ECO:0000313" key="17">
    <source>
        <dbReference type="Proteomes" id="UP000439903"/>
    </source>
</evidence>
<feature type="transmembrane region" description="Helical" evidence="14">
    <location>
        <begin position="355"/>
        <end position="381"/>
    </location>
</feature>
<evidence type="ECO:0000259" key="15">
    <source>
        <dbReference type="Pfam" id="PF00520"/>
    </source>
</evidence>
<dbReference type="PANTHER" id="PTHR11537:SF254">
    <property type="entry name" value="POTASSIUM VOLTAGE-GATED CHANNEL PROTEIN SHAB"/>
    <property type="match status" value="1"/>
</dbReference>
<dbReference type="Gene3D" id="1.20.120.350">
    <property type="entry name" value="Voltage-gated potassium channels. Chain C"/>
    <property type="match status" value="1"/>
</dbReference>
<keyword evidence="3" id="KW-0633">Potassium transport</keyword>
<dbReference type="PANTHER" id="PTHR11537">
    <property type="entry name" value="VOLTAGE-GATED POTASSIUM CHANNEL"/>
    <property type="match status" value="1"/>
</dbReference>
<keyword evidence="9" id="KW-0406">Ion transport</keyword>
<dbReference type="GO" id="GO:0005249">
    <property type="term" value="F:voltage-gated potassium channel activity"/>
    <property type="evidence" value="ECO:0007669"/>
    <property type="project" value="InterPro"/>
</dbReference>
<evidence type="ECO:0000256" key="9">
    <source>
        <dbReference type="ARBA" id="ARBA00023065"/>
    </source>
</evidence>
<feature type="region of interest" description="Disordered" evidence="13">
    <location>
        <begin position="568"/>
        <end position="653"/>
    </location>
</feature>
<protein>
    <submittedName>
        <fullName evidence="16">Voltage-gated potassium channel</fullName>
    </submittedName>
</protein>
<evidence type="ECO:0000256" key="4">
    <source>
        <dbReference type="ARBA" id="ARBA00022692"/>
    </source>
</evidence>
<dbReference type="OrthoDB" id="415460at2759"/>
<evidence type="ECO:0000256" key="13">
    <source>
        <dbReference type="SAM" id="MobiDB-lite"/>
    </source>
</evidence>
<evidence type="ECO:0000313" key="16">
    <source>
        <dbReference type="EMBL" id="KAF0378833.1"/>
    </source>
</evidence>
<evidence type="ECO:0000256" key="2">
    <source>
        <dbReference type="ARBA" id="ARBA00022448"/>
    </source>
</evidence>
<keyword evidence="2" id="KW-0813">Transport</keyword>
<dbReference type="InterPro" id="IPR027359">
    <property type="entry name" value="Volt_channel_dom_sf"/>
</dbReference>
<dbReference type="Pfam" id="PF00520">
    <property type="entry name" value="Ion_trans"/>
    <property type="match status" value="1"/>
</dbReference>
<proteinExistence type="predicted"/>
<comment type="subcellular location">
    <subcellularLocation>
        <location evidence="1">Membrane</location>
        <topology evidence="1">Multi-pass membrane protein</topology>
    </subcellularLocation>
</comment>
<keyword evidence="5" id="KW-0631">Potassium channel</keyword>
<feature type="compositionally biased region" description="Acidic residues" evidence="13">
    <location>
        <begin position="91"/>
        <end position="103"/>
    </location>
</feature>
<gene>
    <name evidence="16" type="ORF">F8M41_012391</name>
</gene>
<accession>A0A8H4A138</accession>
<organism evidence="16 17">
    <name type="scientific">Gigaspora margarita</name>
    <dbReference type="NCBI Taxonomy" id="4874"/>
    <lineage>
        <taxon>Eukaryota</taxon>
        <taxon>Fungi</taxon>
        <taxon>Fungi incertae sedis</taxon>
        <taxon>Mucoromycota</taxon>
        <taxon>Glomeromycotina</taxon>
        <taxon>Glomeromycetes</taxon>
        <taxon>Diversisporales</taxon>
        <taxon>Gigasporaceae</taxon>
        <taxon>Gigaspora</taxon>
    </lineage>
</organism>
<evidence type="ECO:0000256" key="8">
    <source>
        <dbReference type="ARBA" id="ARBA00022989"/>
    </source>
</evidence>
<dbReference type="SUPFAM" id="SSF81324">
    <property type="entry name" value="Voltage-gated potassium channels"/>
    <property type="match status" value="1"/>
</dbReference>
<dbReference type="Proteomes" id="UP000439903">
    <property type="component" value="Unassembled WGS sequence"/>
</dbReference>
<dbReference type="GO" id="GO:0008076">
    <property type="term" value="C:voltage-gated potassium channel complex"/>
    <property type="evidence" value="ECO:0007669"/>
    <property type="project" value="InterPro"/>
</dbReference>
<keyword evidence="12" id="KW-0175">Coiled coil</keyword>
<dbReference type="AlphaFoldDB" id="A0A8H4A138"/>
<feature type="coiled-coil region" evidence="12">
    <location>
        <begin position="444"/>
        <end position="471"/>
    </location>
</feature>
<feature type="region of interest" description="Disordered" evidence="13">
    <location>
        <begin position="1"/>
        <end position="103"/>
    </location>
</feature>
<feature type="compositionally biased region" description="Low complexity" evidence="13">
    <location>
        <begin position="1"/>
        <end position="19"/>
    </location>
</feature>
<sequence>MQSSQNNNNILLNNNKFNFSFPSTENEKQQNIQDDPLSRGIGVVPSEHSEPIRNGIDNTENDIGSTLHRPSNDYTSASVPPYPPYDNGYESMDENDNSDDEDEGPLKVLKEIKRKEDARRTPLQNKLHYFFEVPTSIWAKAYCWFSLTINLASISILCVDSIPGIMGRTYYERIWYCMDIAFVSFFTIEYIFRFTAASNKLKYLYQPSNVIDLISIIAMYIQIGASTRNSPSSQLGPALRFVGILRLFRIIKLFHISKYTGAFNFSSRILIRSAYQLMIGSIYAVIIIIVSSVFIYYAERGEFNNTNQTWYRVNENGQWERSPFQSVVHCFWWSVVTITTTGYGDIVPVTPVGKFIAGLTMSLGILAVALPTTIIGSNFMAEWSVRHRSRFQRRLRKSRVNLNSLSSEERAKVLKARNDLLIETILGAQDSLAEIIPPNYFLRYKTYKEKYRKACERISELENQLEKQKRFTNNFDNFIRKTKHNHQSDNSDSSMTDNSTDNGHDKWTLRLLPHFKKSRTISSLENSFNNNIYDASGNIDLDNPSETKLKVPKMFSIGTLKNKIRRTFSTDNDDSKSSRRKKKRVIENTDISAPTAARPIFTPINDKGNSATTLNPETIPQKRPPHRRNHSSPEFVASHKSSSGHSGDSANSITNNQQRGIFLQDSNVNYPIPLINVDQSENSKKKDMDRIEILVDDMDDQ</sequence>
<evidence type="ECO:0000256" key="7">
    <source>
        <dbReference type="ARBA" id="ARBA00022958"/>
    </source>
</evidence>
<feature type="domain" description="Ion transport" evidence="15">
    <location>
        <begin position="140"/>
        <end position="379"/>
    </location>
</feature>
<keyword evidence="7" id="KW-0630">Potassium</keyword>
<dbReference type="Gene3D" id="1.10.287.70">
    <property type="match status" value="1"/>
</dbReference>